<feature type="compositionally biased region" description="Acidic residues" evidence="1">
    <location>
        <begin position="216"/>
        <end position="227"/>
    </location>
</feature>
<dbReference type="EMBL" id="JAACXV010000411">
    <property type="protein sequence ID" value="KAF7277956.1"/>
    <property type="molecule type" value="Genomic_DNA"/>
</dbReference>
<comment type="caution">
    <text evidence="2">The sequence shown here is derived from an EMBL/GenBank/DDBJ whole genome shotgun (WGS) entry which is preliminary data.</text>
</comment>
<reference evidence="2" key="1">
    <citation type="submission" date="2020-08" db="EMBL/GenBank/DDBJ databases">
        <title>Genome sequencing and assembly of the red palm weevil Rhynchophorus ferrugineus.</title>
        <authorList>
            <person name="Dias G.B."/>
            <person name="Bergman C.M."/>
            <person name="Manee M."/>
        </authorList>
    </citation>
    <scope>NUCLEOTIDE SEQUENCE</scope>
    <source>
        <strain evidence="2">AA-2017</strain>
        <tissue evidence="2">Whole larva</tissue>
    </source>
</reference>
<dbReference type="Proteomes" id="UP000625711">
    <property type="component" value="Unassembled WGS sequence"/>
</dbReference>
<evidence type="ECO:0000256" key="1">
    <source>
        <dbReference type="SAM" id="MobiDB-lite"/>
    </source>
</evidence>
<gene>
    <name evidence="2" type="ORF">GWI33_009071</name>
</gene>
<organism evidence="2 3">
    <name type="scientific">Rhynchophorus ferrugineus</name>
    <name type="common">Red palm weevil</name>
    <name type="synonym">Curculio ferrugineus</name>
    <dbReference type="NCBI Taxonomy" id="354439"/>
    <lineage>
        <taxon>Eukaryota</taxon>
        <taxon>Metazoa</taxon>
        <taxon>Ecdysozoa</taxon>
        <taxon>Arthropoda</taxon>
        <taxon>Hexapoda</taxon>
        <taxon>Insecta</taxon>
        <taxon>Pterygota</taxon>
        <taxon>Neoptera</taxon>
        <taxon>Endopterygota</taxon>
        <taxon>Coleoptera</taxon>
        <taxon>Polyphaga</taxon>
        <taxon>Cucujiformia</taxon>
        <taxon>Curculionidae</taxon>
        <taxon>Dryophthorinae</taxon>
        <taxon>Rhynchophorus</taxon>
    </lineage>
</organism>
<keyword evidence="3" id="KW-1185">Reference proteome</keyword>
<name>A0A834IFF2_RHYFE</name>
<evidence type="ECO:0000313" key="2">
    <source>
        <dbReference type="EMBL" id="KAF7277956.1"/>
    </source>
</evidence>
<protein>
    <submittedName>
        <fullName evidence="2">Uncharacterized protein</fullName>
    </submittedName>
</protein>
<evidence type="ECO:0000313" key="3">
    <source>
        <dbReference type="Proteomes" id="UP000625711"/>
    </source>
</evidence>
<proteinExistence type="predicted"/>
<sequence length="264" mass="30041">MPLEQSRSSEKQNGDINGQILKQASILLAITVDIKECCVTGEKYINYFKTMINGAERALNALSMTTKSSVDLVSKLLEKSINVSALTEDLRQDYDQLQDFLKHHSVIKHEQEEHAWHENSTTERVKYFEARKKLSDNILHANTSSTRSFKNDVDEKYPENLSRESLIDLNSVVNLPPVPEDIFTSFSNNKPVRTSSLSSLKSMRKIKLFLQKAESSEDEESSENEEPDYSRLVYGDSDESKSSNCHSPTSKKVHLGYIKEETQD</sequence>
<accession>A0A834IFF2</accession>
<dbReference type="AlphaFoldDB" id="A0A834IFF2"/>
<feature type="region of interest" description="Disordered" evidence="1">
    <location>
        <begin position="211"/>
        <end position="264"/>
    </location>
</feature>
<dbReference type="OrthoDB" id="7682084at2759"/>